<comment type="subunit">
    <text evidence="6">Part of the Bam complex.</text>
</comment>
<feature type="signal peptide" evidence="8">
    <location>
        <begin position="1"/>
        <end position="23"/>
    </location>
</feature>
<dbReference type="CDD" id="cd15830">
    <property type="entry name" value="BamD"/>
    <property type="match status" value="1"/>
</dbReference>
<name>A0ABW2YBJ9_9GAMM</name>
<dbReference type="NCBIfam" id="TIGR03302">
    <property type="entry name" value="OM_YfiO"/>
    <property type="match status" value="1"/>
</dbReference>
<accession>A0ABW2YBJ9</accession>
<dbReference type="InterPro" id="IPR017689">
    <property type="entry name" value="BamD"/>
</dbReference>
<sequence>MPHLRLSLSALLRPSLLLVLALAVGTSGCAKLKGAFKDEKENEGLPVTELYNKAQRSVSNRNYDAAVRTFKRLVAQYPYGAYTEQALIETAYAQYKMGSNEDAISTIDRFLRTYPTHRNAAYLYYLRGLVNSSRDTVFLQRVWKLDASRRDLATPQQAYNDFKLVVERYPNSRYAADATKRMGELSDLFARHEIETALYYLRRGAWVAAVERAEYMADTYPQSAYDADGIAVKGVAYTALGNTALANSAREQLRQRAPQHPWLADDGKWPDHPSNFRKLNPFASEKSAIDRDRKDKDD</sequence>
<dbReference type="Proteomes" id="UP001597110">
    <property type="component" value="Unassembled WGS sequence"/>
</dbReference>
<feature type="region of interest" description="Disordered" evidence="7">
    <location>
        <begin position="255"/>
        <end position="298"/>
    </location>
</feature>
<dbReference type="PANTHER" id="PTHR37423">
    <property type="entry name" value="SOLUBLE LYTIC MUREIN TRANSGLYCOSYLASE-RELATED"/>
    <property type="match status" value="1"/>
</dbReference>
<evidence type="ECO:0000256" key="3">
    <source>
        <dbReference type="ARBA" id="ARBA00023139"/>
    </source>
</evidence>
<gene>
    <name evidence="6" type="primary">bamD</name>
    <name evidence="10" type="ORF">ACFQ0E_09160</name>
</gene>
<evidence type="ECO:0000256" key="7">
    <source>
        <dbReference type="SAM" id="MobiDB-lite"/>
    </source>
</evidence>
<evidence type="ECO:0000259" key="9">
    <source>
        <dbReference type="Pfam" id="PF13525"/>
    </source>
</evidence>
<evidence type="ECO:0000256" key="1">
    <source>
        <dbReference type="ARBA" id="ARBA00022729"/>
    </source>
</evidence>
<evidence type="ECO:0000313" key="11">
    <source>
        <dbReference type="Proteomes" id="UP001597110"/>
    </source>
</evidence>
<feature type="domain" description="Outer membrane lipoprotein BamD-like" evidence="9">
    <location>
        <begin position="46"/>
        <end position="249"/>
    </location>
</feature>
<dbReference type="Pfam" id="PF13525">
    <property type="entry name" value="YfiO"/>
    <property type="match status" value="1"/>
</dbReference>
<evidence type="ECO:0000256" key="5">
    <source>
        <dbReference type="ARBA" id="ARBA00023288"/>
    </source>
</evidence>
<dbReference type="Gene3D" id="1.25.40.10">
    <property type="entry name" value="Tetratricopeptide repeat domain"/>
    <property type="match status" value="1"/>
</dbReference>
<evidence type="ECO:0000313" key="10">
    <source>
        <dbReference type="EMBL" id="MFD0725767.1"/>
    </source>
</evidence>
<comment type="subcellular location">
    <subcellularLocation>
        <location evidence="6">Cell outer membrane</location>
        <topology evidence="6">Lipid-anchor</topology>
    </subcellularLocation>
</comment>
<comment type="caution">
    <text evidence="10">The sequence shown here is derived from an EMBL/GenBank/DDBJ whole genome shotgun (WGS) entry which is preliminary data.</text>
</comment>
<dbReference type="PANTHER" id="PTHR37423:SF1">
    <property type="entry name" value="OUTER MEMBRANE PROTEIN ASSEMBLY FACTOR BAMD"/>
    <property type="match status" value="1"/>
</dbReference>
<organism evidence="10 11">
    <name type="scientific">Lysobacter brunescens</name>
    <dbReference type="NCBI Taxonomy" id="262323"/>
    <lineage>
        <taxon>Bacteria</taxon>
        <taxon>Pseudomonadati</taxon>
        <taxon>Pseudomonadota</taxon>
        <taxon>Gammaproteobacteria</taxon>
        <taxon>Lysobacterales</taxon>
        <taxon>Lysobacteraceae</taxon>
        <taxon>Lysobacter</taxon>
    </lineage>
</organism>
<dbReference type="EMBL" id="JBHTIF010000001">
    <property type="protein sequence ID" value="MFD0725767.1"/>
    <property type="molecule type" value="Genomic_DNA"/>
</dbReference>
<dbReference type="HAMAP" id="MF_00922">
    <property type="entry name" value="OM_assembly_BamD"/>
    <property type="match status" value="1"/>
</dbReference>
<feature type="chain" id="PRO_5046951090" description="Outer membrane protein assembly factor BamD" evidence="8">
    <location>
        <begin position="24"/>
        <end position="298"/>
    </location>
</feature>
<evidence type="ECO:0000256" key="2">
    <source>
        <dbReference type="ARBA" id="ARBA00023136"/>
    </source>
</evidence>
<evidence type="ECO:0000256" key="8">
    <source>
        <dbReference type="SAM" id="SignalP"/>
    </source>
</evidence>
<dbReference type="PROSITE" id="PS51257">
    <property type="entry name" value="PROKAR_LIPOPROTEIN"/>
    <property type="match status" value="1"/>
</dbReference>
<dbReference type="SUPFAM" id="SSF48452">
    <property type="entry name" value="TPR-like"/>
    <property type="match status" value="1"/>
</dbReference>
<keyword evidence="1 6" id="KW-0732">Signal</keyword>
<dbReference type="InterPro" id="IPR039565">
    <property type="entry name" value="BamD-like"/>
</dbReference>
<dbReference type="RefSeq" id="WP_386823350.1">
    <property type="nucleotide sequence ID" value="NZ_JBHTIF010000001.1"/>
</dbReference>
<comment type="similarity">
    <text evidence="6">Belongs to the BamD family.</text>
</comment>
<protein>
    <recommendedName>
        <fullName evidence="6">Outer membrane protein assembly factor BamD</fullName>
    </recommendedName>
</protein>
<evidence type="ECO:0000256" key="6">
    <source>
        <dbReference type="HAMAP-Rule" id="MF_00922"/>
    </source>
</evidence>
<keyword evidence="2 6" id="KW-0472">Membrane</keyword>
<evidence type="ECO:0000256" key="4">
    <source>
        <dbReference type="ARBA" id="ARBA00023237"/>
    </source>
</evidence>
<feature type="compositionally biased region" description="Basic and acidic residues" evidence="7">
    <location>
        <begin position="287"/>
        <end position="298"/>
    </location>
</feature>
<keyword evidence="3 6" id="KW-0564">Palmitate</keyword>
<dbReference type="InterPro" id="IPR011990">
    <property type="entry name" value="TPR-like_helical_dom_sf"/>
</dbReference>
<keyword evidence="11" id="KW-1185">Reference proteome</keyword>
<reference evidence="11" key="1">
    <citation type="journal article" date="2019" name="Int. J. Syst. Evol. Microbiol.">
        <title>The Global Catalogue of Microorganisms (GCM) 10K type strain sequencing project: providing services to taxonomists for standard genome sequencing and annotation.</title>
        <authorList>
            <consortium name="The Broad Institute Genomics Platform"/>
            <consortium name="The Broad Institute Genome Sequencing Center for Infectious Disease"/>
            <person name="Wu L."/>
            <person name="Ma J."/>
        </authorList>
    </citation>
    <scope>NUCLEOTIDE SEQUENCE [LARGE SCALE GENOMIC DNA]</scope>
    <source>
        <strain evidence="11">CCUG 55585</strain>
    </source>
</reference>
<comment type="function">
    <text evidence="6">Part of the outer membrane protein assembly complex, which is involved in assembly and insertion of beta-barrel proteins into the outer membrane.</text>
</comment>
<keyword evidence="5 6" id="KW-0449">Lipoprotein</keyword>
<keyword evidence="4 6" id="KW-0998">Cell outer membrane</keyword>
<proteinExistence type="inferred from homology"/>